<proteinExistence type="predicted"/>
<dbReference type="GeneID" id="26229920"/>
<dbReference type="VEuPathDB" id="FungiDB:PDIP_15980"/>
<evidence type="ECO:0000313" key="1">
    <source>
        <dbReference type="EMBL" id="QQK39887.1"/>
    </source>
</evidence>
<sequence>MSRNQDDLYQHGLSTKSMATVSQANRLKLFNEDEAYRACHHGNEVLQRIAIQEGDFRQQDNVPQQGDVKQQGESSNQLGNFYPQGGFDHWRVYSTQTMPFMDVEEFQAYTQGSHSDIRQPANFDQQNELCQQTVDTNFQTDQTNLSDHRQDPRGEGCERLWTSHSKWTAMIGHNKLLKAAADNYATGFASPSANDPIIRSADDSRNLEYNWILGSLWVNLIYLQARRRREQAKYEMRG</sequence>
<dbReference type="AlphaFoldDB" id="A0A7T6XF12"/>
<dbReference type="EMBL" id="CP060774">
    <property type="protein sequence ID" value="QQK39887.1"/>
    <property type="molecule type" value="Genomic_DNA"/>
</dbReference>
<dbReference type="Proteomes" id="UP000595662">
    <property type="component" value="Chromosome 1"/>
</dbReference>
<dbReference type="RefSeq" id="XP_065955677.1">
    <property type="nucleotide sequence ID" value="XM_066100277.1"/>
</dbReference>
<evidence type="ECO:0000313" key="2">
    <source>
        <dbReference type="Proteomes" id="UP000595662"/>
    </source>
</evidence>
<accession>A0A7T6XF12</accession>
<dbReference type="VEuPathDB" id="FungiDB:PDIP_15970"/>
<reference evidence="1 2" key="1">
    <citation type="submission" date="2020-08" db="EMBL/GenBank/DDBJ databases">
        <title>The completed genome sequence of the pathogenic ascomycete fungus Penicillium digitatum.</title>
        <authorList>
            <person name="Wang M."/>
        </authorList>
    </citation>
    <scope>NUCLEOTIDE SEQUENCE [LARGE SCALE GENOMIC DNA]</scope>
    <source>
        <strain evidence="1 2">PdW03</strain>
    </source>
</reference>
<name>A0A7T6XF12_PENDI</name>
<organism evidence="1 2">
    <name type="scientific">Penicillium digitatum</name>
    <name type="common">Green mold</name>
    <dbReference type="NCBI Taxonomy" id="36651"/>
    <lineage>
        <taxon>Eukaryota</taxon>
        <taxon>Fungi</taxon>
        <taxon>Dikarya</taxon>
        <taxon>Ascomycota</taxon>
        <taxon>Pezizomycotina</taxon>
        <taxon>Eurotiomycetes</taxon>
        <taxon>Eurotiomycetidae</taxon>
        <taxon>Eurotiales</taxon>
        <taxon>Aspergillaceae</taxon>
        <taxon>Penicillium</taxon>
    </lineage>
</organism>
<gene>
    <name evidence="1" type="ORF">Pdw03_2741</name>
</gene>
<protein>
    <submittedName>
        <fullName evidence="1">Uncharacterized protein</fullName>
    </submittedName>
</protein>